<dbReference type="EMBL" id="NHOQ01000168">
    <property type="protein sequence ID" value="PWA32466.1"/>
    <property type="molecule type" value="Genomic_DNA"/>
</dbReference>
<feature type="compositionally biased region" description="Low complexity" evidence="1">
    <location>
        <begin position="194"/>
        <end position="204"/>
    </location>
</feature>
<protein>
    <recommendedName>
        <fullName evidence="2">UV-stimulated scaffold protein A C-terminal domain-containing protein</fullName>
    </recommendedName>
</protein>
<dbReference type="InterPro" id="IPR018610">
    <property type="entry name" value="UVSSA"/>
</dbReference>
<evidence type="ECO:0000256" key="1">
    <source>
        <dbReference type="SAM" id="MobiDB-lite"/>
    </source>
</evidence>
<accession>A0A315W8Q9</accession>
<dbReference type="AlphaFoldDB" id="A0A315W8Q9"/>
<dbReference type="GO" id="GO:0006283">
    <property type="term" value="P:transcription-coupled nucleotide-excision repair"/>
    <property type="evidence" value="ECO:0007669"/>
    <property type="project" value="TreeGrafter"/>
</dbReference>
<feature type="compositionally biased region" description="Basic and acidic residues" evidence="1">
    <location>
        <begin position="138"/>
        <end position="151"/>
    </location>
</feature>
<dbReference type="Pfam" id="PF09740">
    <property type="entry name" value="DUF2043"/>
    <property type="match status" value="1"/>
</dbReference>
<comment type="caution">
    <text evidence="3">The sequence shown here is derived from an EMBL/GenBank/DDBJ whole genome shotgun (WGS) entry which is preliminary data.</text>
</comment>
<dbReference type="Proteomes" id="UP000250572">
    <property type="component" value="Unassembled WGS sequence"/>
</dbReference>
<feature type="compositionally biased region" description="Acidic residues" evidence="1">
    <location>
        <begin position="127"/>
        <end position="137"/>
    </location>
</feature>
<feature type="region of interest" description="Disordered" evidence="1">
    <location>
        <begin position="121"/>
        <end position="151"/>
    </location>
</feature>
<name>A0A315W8Q9_GAMAF</name>
<dbReference type="GO" id="GO:0000993">
    <property type="term" value="F:RNA polymerase II complex binding"/>
    <property type="evidence" value="ECO:0007669"/>
    <property type="project" value="TreeGrafter"/>
</dbReference>
<feature type="region of interest" description="Disordered" evidence="1">
    <location>
        <begin position="194"/>
        <end position="227"/>
    </location>
</feature>
<feature type="region of interest" description="Disordered" evidence="1">
    <location>
        <begin position="254"/>
        <end position="277"/>
    </location>
</feature>
<dbReference type="InterPro" id="IPR049431">
    <property type="entry name" value="UVSSA_C"/>
</dbReference>
<dbReference type="GO" id="GO:0005694">
    <property type="term" value="C:chromosome"/>
    <property type="evidence" value="ECO:0007669"/>
    <property type="project" value="TreeGrafter"/>
</dbReference>
<organism evidence="3 4">
    <name type="scientific">Gambusia affinis</name>
    <name type="common">Western mosquitofish</name>
    <name type="synonym">Heterandria affinis</name>
    <dbReference type="NCBI Taxonomy" id="33528"/>
    <lineage>
        <taxon>Eukaryota</taxon>
        <taxon>Metazoa</taxon>
        <taxon>Chordata</taxon>
        <taxon>Craniata</taxon>
        <taxon>Vertebrata</taxon>
        <taxon>Euteleostomi</taxon>
        <taxon>Actinopterygii</taxon>
        <taxon>Neopterygii</taxon>
        <taxon>Teleostei</taxon>
        <taxon>Neoteleostei</taxon>
        <taxon>Acanthomorphata</taxon>
        <taxon>Ovalentaria</taxon>
        <taxon>Atherinomorphae</taxon>
        <taxon>Cyprinodontiformes</taxon>
        <taxon>Poeciliidae</taxon>
        <taxon>Poeciliinae</taxon>
        <taxon>Gambusia</taxon>
    </lineage>
</organism>
<dbReference type="PANTHER" id="PTHR28670:SF1">
    <property type="entry name" value="UV-STIMULATED SCAFFOLD PROTEIN A"/>
    <property type="match status" value="1"/>
</dbReference>
<sequence length="392" mass="43146">MAKSSPPSPFTYSSFSSPPLICFCLCDALPTHPSPPSPTAIHLTYGCAVIICQTLAGQIEWVFKHSAIKLAKRQMKSGKQLSEVAPSHQLCKAELTGGGGWRQRQGEVVLRGRHLWRPNLDMKATSDGEDDEDEFEEVPEKEGYEPHIPEHLRAEYDNRRDSFEEQRSQAMRKCIQLDLSARWVLWTMQGLDPSPSTSAAAFAPKAPPVRRPPAPPLPSSSSSSSRRMMRLLEDEQDPTSAAATLRVLRQQIPLPEPSSSSSSTGPGSSQPNSAQNAAEAPVVPFGLDLYYWGQEQPNAGKILKSASQHQFWVPAEVEEEVENQDLLAQSKSRYITFPGNFVPVSHFCRAPLGNGTLCQRQDRVKKKSHGQACVSTSNSVRTKESCLVPVTS</sequence>
<feature type="domain" description="UV-stimulated scaffold protein A C-terminal" evidence="2">
    <location>
        <begin position="279"/>
        <end position="371"/>
    </location>
</feature>
<feature type="compositionally biased region" description="Low complexity" evidence="1">
    <location>
        <begin position="257"/>
        <end position="273"/>
    </location>
</feature>
<dbReference type="PANTHER" id="PTHR28670">
    <property type="entry name" value="UV-STIMULATED SCAFFOLD PROTEIN A"/>
    <property type="match status" value="1"/>
</dbReference>
<proteinExistence type="predicted"/>
<dbReference type="GO" id="GO:0009411">
    <property type="term" value="P:response to UV"/>
    <property type="evidence" value="ECO:0007669"/>
    <property type="project" value="InterPro"/>
</dbReference>
<feature type="compositionally biased region" description="Pro residues" evidence="1">
    <location>
        <begin position="205"/>
        <end position="218"/>
    </location>
</feature>
<reference evidence="3 4" key="1">
    <citation type="journal article" date="2018" name="G3 (Bethesda)">
        <title>A High-Quality Reference Genome for the Invasive Mosquitofish Gambusia affinis Using a Chicago Library.</title>
        <authorList>
            <person name="Hoffberg S.L."/>
            <person name="Troendle N.J."/>
            <person name="Glenn T.C."/>
            <person name="Mahmud O."/>
            <person name="Louha S."/>
            <person name="Chalopin D."/>
            <person name="Bennetzen J.L."/>
            <person name="Mauricio R."/>
        </authorList>
    </citation>
    <scope>NUCLEOTIDE SEQUENCE [LARGE SCALE GENOMIC DNA]</scope>
    <source>
        <strain evidence="3">NE01/NJP1002.9</strain>
        <tissue evidence="3">Muscle</tissue>
    </source>
</reference>
<keyword evidence="4" id="KW-1185">Reference proteome</keyword>
<evidence type="ECO:0000259" key="2">
    <source>
        <dbReference type="Pfam" id="PF09740"/>
    </source>
</evidence>
<evidence type="ECO:0000313" key="3">
    <source>
        <dbReference type="EMBL" id="PWA32466.1"/>
    </source>
</evidence>
<gene>
    <name evidence="3" type="ORF">CCH79_00016668</name>
</gene>
<evidence type="ECO:0000313" key="4">
    <source>
        <dbReference type="Proteomes" id="UP000250572"/>
    </source>
</evidence>